<dbReference type="AlphaFoldDB" id="A0A7J7C7N7"/>
<dbReference type="EMBL" id="JAAARO010000020">
    <property type="protein sequence ID" value="KAF5729776.1"/>
    <property type="molecule type" value="Genomic_DNA"/>
</dbReference>
<feature type="region of interest" description="Disordered" evidence="1">
    <location>
        <begin position="1"/>
        <end position="29"/>
    </location>
</feature>
<sequence length="74" mass="8048">MDGGGELGTRVRNMRISNNGKSSADGTASGSDMCFVFGCRFRFRSAFDSYCAACEAFSEQQLTSDSMELKVELL</sequence>
<proteinExistence type="predicted"/>
<keyword evidence="3" id="KW-1185">Reference proteome</keyword>
<protein>
    <submittedName>
        <fullName evidence="2">Uncharacterized protein</fullName>
    </submittedName>
</protein>
<accession>A0A7J7C7N7</accession>
<name>A0A7J7C7N7_TRIWF</name>
<organism evidence="2 3">
    <name type="scientific">Tripterygium wilfordii</name>
    <name type="common">Thunder God vine</name>
    <dbReference type="NCBI Taxonomy" id="458696"/>
    <lineage>
        <taxon>Eukaryota</taxon>
        <taxon>Viridiplantae</taxon>
        <taxon>Streptophyta</taxon>
        <taxon>Embryophyta</taxon>
        <taxon>Tracheophyta</taxon>
        <taxon>Spermatophyta</taxon>
        <taxon>Magnoliopsida</taxon>
        <taxon>eudicotyledons</taxon>
        <taxon>Gunneridae</taxon>
        <taxon>Pentapetalae</taxon>
        <taxon>rosids</taxon>
        <taxon>fabids</taxon>
        <taxon>Celastrales</taxon>
        <taxon>Celastraceae</taxon>
        <taxon>Tripterygium</taxon>
    </lineage>
</organism>
<evidence type="ECO:0000256" key="1">
    <source>
        <dbReference type="SAM" id="MobiDB-lite"/>
    </source>
</evidence>
<dbReference type="Proteomes" id="UP000593562">
    <property type="component" value="Unassembled WGS sequence"/>
</dbReference>
<evidence type="ECO:0000313" key="3">
    <source>
        <dbReference type="Proteomes" id="UP000593562"/>
    </source>
</evidence>
<evidence type="ECO:0000313" key="2">
    <source>
        <dbReference type="EMBL" id="KAF5729776.1"/>
    </source>
</evidence>
<comment type="caution">
    <text evidence="2">The sequence shown here is derived from an EMBL/GenBank/DDBJ whole genome shotgun (WGS) entry which is preliminary data.</text>
</comment>
<feature type="compositionally biased region" description="Polar residues" evidence="1">
    <location>
        <begin position="15"/>
        <end position="29"/>
    </location>
</feature>
<dbReference type="InParanoid" id="A0A7J7C7N7"/>
<reference evidence="2 3" key="1">
    <citation type="journal article" date="2020" name="Nat. Commun.">
        <title>Genome of Tripterygium wilfordii and identification of cytochrome P450 involved in triptolide biosynthesis.</title>
        <authorList>
            <person name="Tu L."/>
            <person name="Su P."/>
            <person name="Zhang Z."/>
            <person name="Gao L."/>
            <person name="Wang J."/>
            <person name="Hu T."/>
            <person name="Zhou J."/>
            <person name="Zhang Y."/>
            <person name="Zhao Y."/>
            <person name="Liu Y."/>
            <person name="Song Y."/>
            <person name="Tong Y."/>
            <person name="Lu Y."/>
            <person name="Yang J."/>
            <person name="Xu C."/>
            <person name="Jia M."/>
            <person name="Peters R.J."/>
            <person name="Huang L."/>
            <person name="Gao W."/>
        </authorList>
    </citation>
    <scope>NUCLEOTIDE SEQUENCE [LARGE SCALE GENOMIC DNA]</scope>
    <source>
        <strain evidence="3">cv. XIE 37</strain>
        <tissue evidence="2">Leaf</tissue>
    </source>
</reference>
<gene>
    <name evidence="2" type="ORF">HS088_TW20G00140</name>
</gene>